<dbReference type="Proteomes" id="UP001596011">
    <property type="component" value="Unassembled WGS sequence"/>
</dbReference>
<evidence type="ECO:0000313" key="7">
    <source>
        <dbReference type="EMBL" id="MFC4632257.1"/>
    </source>
</evidence>
<evidence type="ECO:0000313" key="8">
    <source>
        <dbReference type="Proteomes" id="UP001596011"/>
    </source>
</evidence>
<dbReference type="Gene3D" id="3.10.180.10">
    <property type="entry name" value="2,3-Dihydroxybiphenyl 1,2-Dioxygenase, domain 1"/>
    <property type="match status" value="1"/>
</dbReference>
<dbReference type="InterPro" id="IPR036428">
    <property type="entry name" value="PCD_sf"/>
</dbReference>
<keyword evidence="5" id="KW-0456">Lyase</keyword>
<proteinExistence type="inferred from homology"/>
<dbReference type="EMBL" id="JBHSFI010000012">
    <property type="protein sequence ID" value="MFC4632257.1"/>
    <property type="molecule type" value="Genomic_DNA"/>
</dbReference>
<dbReference type="SUPFAM" id="SSF55248">
    <property type="entry name" value="PCD-like"/>
    <property type="match status" value="1"/>
</dbReference>
<sequence length="222" mass="24066">MTDSITAAEFTAAEGTGDWRVLRRSALARFATGSFTRGVRLVTRIGALADAANHHPDVDLRYGSVTVRTWSHDVGGLSARDVALAREISMAARELDVAAEPARVSEVALCIDATAGPQVQAFWQALLGHDAHPDHADDAAAARLSDPDGRLPSVWFQQSDERREQRNRIHVDVWVPYDQAEQRVAAALAAGGRLVTDEFAPAWWVVADVEGNEACVSTWKTA</sequence>
<evidence type="ECO:0000256" key="5">
    <source>
        <dbReference type="ARBA" id="ARBA00023239"/>
    </source>
</evidence>
<dbReference type="Pfam" id="PF18029">
    <property type="entry name" value="Glyoxalase_6"/>
    <property type="match status" value="1"/>
</dbReference>
<accession>A0ABV9HQ43</accession>
<evidence type="ECO:0000256" key="1">
    <source>
        <dbReference type="ARBA" id="ARBA00001554"/>
    </source>
</evidence>
<comment type="caution">
    <text evidence="7">The sequence shown here is derived from an EMBL/GenBank/DDBJ whole genome shotgun (WGS) entry which is preliminary data.</text>
</comment>
<dbReference type="Gene3D" id="3.30.1360.20">
    <property type="entry name" value="Transcriptional coactivator/pterin dehydratase"/>
    <property type="match status" value="1"/>
</dbReference>
<name>A0ABV9HQ43_9MICO</name>
<organism evidence="7 8">
    <name type="scientific">Promicromonospora alba</name>
    <dbReference type="NCBI Taxonomy" id="1616110"/>
    <lineage>
        <taxon>Bacteria</taxon>
        <taxon>Bacillati</taxon>
        <taxon>Actinomycetota</taxon>
        <taxon>Actinomycetes</taxon>
        <taxon>Micrococcales</taxon>
        <taxon>Promicromonosporaceae</taxon>
        <taxon>Promicromonospora</taxon>
    </lineage>
</organism>
<dbReference type="PANTHER" id="PTHR12599:SF0">
    <property type="entry name" value="PTERIN-4-ALPHA-CARBINOLAMINE DEHYDRATASE"/>
    <property type="match status" value="1"/>
</dbReference>
<evidence type="ECO:0000256" key="3">
    <source>
        <dbReference type="ARBA" id="ARBA00013252"/>
    </source>
</evidence>
<dbReference type="CDD" id="cd00488">
    <property type="entry name" value="PCD_DCoH"/>
    <property type="match status" value="1"/>
</dbReference>
<comment type="similarity">
    <text evidence="2">Belongs to the pterin-4-alpha-carbinolamine dehydratase family.</text>
</comment>
<dbReference type="InterPro" id="IPR001533">
    <property type="entry name" value="Pterin_deHydtase"/>
</dbReference>
<keyword evidence="8" id="KW-1185">Reference proteome</keyword>
<reference evidence="8" key="1">
    <citation type="journal article" date="2019" name="Int. J. Syst. Evol. Microbiol.">
        <title>The Global Catalogue of Microorganisms (GCM) 10K type strain sequencing project: providing services to taxonomists for standard genome sequencing and annotation.</title>
        <authorList>
            <consortium name="The Broad Institute Genomics Platform"/>
            <consortium name="The Broad Institute Genome Sequencing Center for Infectious Disease"/>
            <person name="Wu L."/>
            <person name="Ma J."/>
        </authorList>
    </citation>
    <scope>NUCLEOTIDE SEQUENCE [LARGE SCALE GENOMIC DNA]</scope>
    <source>
        <strain evidence="8">CCUG 42722</strain>
    </source>
</reference>
<comment type="catalytic activity">
    <reaction evidence="1">
        <text>(4aS,6R)-4a-hydroxy-L-erythro-5,6,7,8-tetrahydrobiopterin = (6R)-L-erythro-6,7-dihydrobiopterin + H2O</text>
        <dbReference type="Rhea" id="RHEA:11920"/>
        <dbReference type="ChEBI" id="CHEBI:15377"/>
        <dbReference type="ChEBI" id="CHEBI:15642"/>
        <dbReference type="ChEBI" id="CHEBI:43120"/>
        <dbReference type="EC" id="4.2.1.96"/>
    </reaction>
</comment>
<dbReference type="EC" id="4.2.1.96" evidence="3"/>
<evidence type="ECO:0000256" key="4">
    <source>
        <dbReference type="ARBA" id="ARBA00021735"/>
    </source>
</evidence>
<dbReference type="Pfam" id="PF01329">
    <property type="entry name" value="Pterin_4a"/>
    <property type="match status" value="1"/>
</dbReference>
<feature type="domain" description="Glyoxalase-like" evidence="6">
    <location>
        <begin position="109"/>
        <end position="216"/>
    </location>
</feature>
<dbReference type="InterPro" id="IPR041581">
    <property type="entry name" value="Glyoxalase_6"/>
</dbReference>
<gene>
    <name evidence="7" type="ORF">ACFO6V_28715</name>
</gene>
<dbReference type="PANTHER" id="PTHR12599">
    <property type="entry name" value="PTERIN-4-ALPHA-CARBINOLAMINE DEHYDRATASE"/>
    <property type="match status" value="1"/>
</dbReference>
<protein>
    <recommendedName>
        <fullName evidence="4">Putative pterin-4-alpha-carbinolamine dehydratase</fullName>
        <ecNumber evidence="3">4.2.1.96</ecNumber>
    </recommendedName>
</protein>
<dbReference type="RefSeq" id="WP_377142701.1">
    <property type="nucleotide sequence ID" value="NZ_JBHSFI010000012.1"/>
</dbReference>
<evidence type="ECO:0000256" key="2">
    <source>
        <dbReference type="ARBA" id="ARBA00006472"/>
    </source>
</evidence>
<evidence type="ECO:0000259" key="6">
    <source>
        <dbReference type="Pfam" id="PF18029"/>
    </source>
</evidence>
<dbReference type="InterPro" id="IPR029068">
    <property type="entry name" value="Glyas_Bleomycin-R_OHBP_Dase"/>
</dbReference>